<evidence type="ECO:0000313" key="2">
    <source>
        <dbReference type="EMBL" id="SDH65779.1"/>
    </source>
</evidence>
<dbReference type="InterPro" id="IPR014144">
    <property type="entry name" value="LigD_PE_domain"/>
</dbReference>
<dbReference type="PANTHER" id="PTHR39465">
    <property type="entry name" value="DNA LIGASE D, 3'-PHOSPHOESTERASE DOMAIN"/>
    <property type="match status" value="1"/>
</dbReference>
<protein>
    <submittedName>
        <fullName evidence="2">DNA ligase D, 3'-phosphoesterase domain-containing protein</fullName>
    </submittedName>
</protein>
<evidence type="ECO:0000259" key="1">
    <source>
        <dbReference type="Pfam" id="PF13298"/>
    </source>
</evidence>
<accession>A0A1G8E825</accession>
<reference evidence="3" key="1">
    <citation type="submission" date="2016-10" db="EMBL/GenBank/DDBJ databases">
        <authorList>
            <person name="Varghese N."/>
            <person name="Submissions S."/>
        </authorList>
    </citation>
    <scope>NUCLEOTIDE SEQUENCE [LARGE SCALE GENOMIC DNA]</scope>
    <source>
        <strain evidence="3">CGMCC 1.2747</strain>
    </source>
</reference>
<keyword evidence="3" id="KW-1185">Reference proteome</keyword>
<dbReference type="Pfam" id="PF13298">
    <property type="entry name" value="LigD_N"/>
    <property type="match status" value="1"/>
</dbReference>
<dbReference type="EMBL" id="FNDB01000011">
    <property type="protein sequence ID" value="SDH65779.1"/>
    <property type="molecule type" value="Genomic_DNA"/>
</dbReference>
<sequence>MTLNEYNQKRNFVSTAEPEGKINKSVAEMIFVVQKHAASHLHYDFRLESEGVLKSWAIPKGPSMNPAHKRLAIQVEDHPYAYRNFEGIIPEGNYGAGNVIVWDNGTFILVDDENYGNLNANLQKGHLRFIIKGKKLKGEFLLVKWKAKKENSWLLIKANDEYATEEDVLLQDKSVISNTTIDSLKS</sequence>
<proteinExistence type="predicted"/>
<dbReference type="PANTHER" id="PTHR39465:SF1">
    <property type="entry name" value="DNA LIGASE D 3'-PHOSPHOESTERASE DOMAIN-CONTAINING PROTEIN"/>
    <property type="match status" value="1"/>
</dbReference>
<organism evidence="2 3">
    <name type="scientific">Flavobacterium omnivorum</name>
    <dbReference type="NCBI Taxonomy" id="178355"/>
    <lineage>
        <taxon>Bacteria</taxon>
        <taxon>Pseudomonadati</taxon>
        <taxon>Bacteroidota</taxon>
        <taxon>Flavobacteriia</taxon>
        <taxon>Flavobacteriales</taxon>
        <taxon>Flavobacteriaceae</taxon>
        <taxon>Flavobacterium</taxon>
    </lineage>
</organism>
<feature type="domain" description="DNA ligase D 3'-phosphoesterase" evidence="1">
    <location>
        <begin position="34"/>
        <end position="144"/>
    </location>
</feature>
<name>A0A1G8E825_9FLAO</name>
<dbReference type="OrthoDB" id="9802472at2"/>
<evidence type="ECO:0000313" key="3">
    <source>
        <dbReference type="Proteomes" id="UP000199274"/>
    </source>
</evidence>
<dbReference type="GO" id="GO:0016874">
    <property type="term" value="F:ligase activity"/>
    <property type="evidence" value="ECO:0007669"/>
    <property type="project" value="UniProtKB-KW"/>
</dbReference>
<dbReference type="Proteomes" id="UP000199274">
    <property type="component" value="Unassembled WGS sequence"/>
</dbReference>
<dbReference type="RefSeq" id="WP_091257782.1">
    <property type="nucleotide sequence ID" value="NZ_FNDB01000011.1"/>
</dbReference>
<gene>
    <name evidence="2" type="ORF">SAMN04488062_11154</name>
</gene>
<dbReference type="NCBIfam" id="TIGR02777">
    <property type="entry name" value="LigD_PE_dom"/>
    <property type="match status" value="1"/>
</dbReference>
<keyword evidence="2" id="KW-0436">Ligase</keyword>
<dbReference type="AlphaFoldDB" id="A0A1G8E825"/>
<dbReference type="STRING" id="178355.SAMN04488062_11154"/>